<dbReference type="PANTHER" id="PTHR43762">
    <property type="entry name" value="L-GULONOLACTONE OXIDASE"/>
    <property type="match status" value="1"/>
</dbReference>
<dbReference type="InterPro" id="IPR016169">
    <property type="entry name" value="FAD-bd_PCMH_sub2"/>
</dbReference>
<evidence type="ECO:0000256" key="2">
    <source>
        <dbReference type="ARBA" id="ARBA00023002"/>
    </source>
</evidence>
<evidence type="ECO:0000256" key="3">
    <source>
        <dbReference type="ARBA" id="ARBA00023140"/>
    </source>
</evidence>
<keyword evidence="4" id="KW-0472">Membrane</keyword>
<keyword evidence="4" id="KW-1133">Transmembrane helix</keyword>
<dbReference type="GO" id="GO:0016020">
    <property type="term" value="C:membrane"/>
    <property type="evidence" value="ECO:0007669"/>
    <property type="project" value="InterPro"/>
</dbReference>
<dbReference type="Proteomes" id="UP000198287">
    <property type="component" value="Unassembled WGS sequence"/>
</dbReference>
<comment type="subcellular location">
    <subcellularLocation>
        <location evidence="1">Peroxisome</location>
    </subcellularLocation>
</comment>
<dbReference type="PROSITE" id="PS51387">
    <property type="entry name" value="FAD_PCMH"/>
    <property type="match status" value="1"/>
</dbReference>
<dbReference type="GO" id="GO:0071949">
    <property type="term" value="F:FAD binding"/>
    <property type="evidence" value="ECO:0007669"/>
    <property type="project" value="InterPro"/>
</dbReference>
<evidence type="ECO:0000259" key="5">
    <source>
        <dbReference type="PROSITE" id="PS51387"/>
    </source>
</evidence>
<dbReference type="Gene3D" id="3.30.70.2520">
    <property type="match status" value="1"/>
</dbReference>
<dbReference type="AlphaFoldDB" id="A0A226ER64"/>
<dbReference type="Pfam" id="PF04030">
    <property type="entry name" value="ALO"/>
    <property type="match status" value="1"/>
</dbReference>
<dbReference type="InterPro" id="IPR006094">
    <property type="entry name" value="Oxid_FAD_bind_N"/>
</dbReference>
<dbReference type="GO" id="GO:0003885">
    <property type="term" value="F:D-arabinono-1,4-lactone oxidase activity"/>
    <property type="evidence" value="ECO:0007669"/>
    <property type="project" value="InterPro"/>
</dbReference>
<evidence type="ECO:0000313" key="7">
    <source>
        <dbReference type="Proteomes" id="UP000198287"/>
    </source>
</evidence>
<dbReference type="STRING" id="158441.A0A226ER64"/>
<keyword evidence="3" id="KW-0576">Peroxisome</keyword>
<dbReference type="InterPro" id="IPR007173">
    <property type="entry name" value="ALO_C"/>
</dbReference>
<dbReference type="InterPro" id="IPR010031">
    <property type="entry name" value="FAD_lactone_oxidase-like"/>
</dbReference>
<dbReference type="PIRSF" id="PIRSF000136">
    <property type="entry name" value="LGO_GLO"/>
    <property type="match status" value="1"/>
</dbReference>
<accession>A0A226ER64</accession>
<sequence length="559" mass="62883">MWTSCDQIAINTRNNDPKYAYHSYQSSVICYPKTAIQYPSSISNVVRLVKNARKDGVPIKAIGSRHSITDIICTDGTPISLKLLTKKYYHEDNTATFEAGIKLDQVLLFLQERNRTLINIPIYRGITLAGAIATGAHGSSLKHPASISDQIIGLQVVTGTGELVNINDTKTLKAFRVNLGLLGIVVKVTLKIVPIFKMSIQNSVEEIDILTSGKALEWAREYDHFQLWWFPSLQEVVVAKGNYLPFLKNTTFEGNATNNLITEVTQYTARFAAVLYEFCNWAQIGLTILEGYMRDFLLKSIPTARPLYEEGGTFKNPAVGIGWRLLSSQCRPGTCWWDNPWATVGGTESAIAFDTKHFKGVMTMIQDTLREMPTCFYMSGILIRFMPKSEAYLSLSSGRETFSVEWVNPLRTRRHLDAVVGLGTFQAILQRMVRDFDGIPHWGKNGLHFLGENVLKKNRDNFIAEMKNFDPDGVFLNKFGRRLTGEIGEADVDPEMERCALHDYCICGKDYDCGVGQRCEKLSDGVLVCRDQDNVILGGLGFVFGTNFLAFILYRLFYR</sequence>
<keyword evidence="7" id="KW-1185">Reference proteome</keyword>
<comment type="caution">
    <text evidence="6">The sequence shown here is derived from an EMBL/GenBank/DDBJ whole genome shotgun (WGS) entry which is preliminary data.</text>
</comment>
<protein>
    <submittedName>
        <fullName evidence="6">L-gulonolactone oxidase 5</fullName>
    </submittedName>
</protein>
<dbReference type="GO" id="GO:0005777">
    <property type="term" value="C:peroxisome"/>
    <property type="evidence" value="ECO:0007669"/>
    <property type="project" value="UniProtKB-SubCell"/>
</dbReference>
<dbReference type="PANTHER" id="PTHR43762:SF1">
    <property type="entry name" value="D-ARABINONO-1,4-LACTONE OXIDASE"/>
    <property type="match status" value="1"/>
</dbReference>
<dbReference type="Gene3D" id="3.30.465.10">
    <property type="match status" value="1"/>
</dbReference>
<dbReference type="Pfam" id="PF01565">
    <property type="entry name" value="FAD_binding_4"/>
    <property type="match status" value="1"/>
</dbReference>
<dbReference type="InterPro" id="IPR036318">
    <property type="entry name" value="FAD-bd_PCMH-like_sf"/>
</dbReference>
<name>A0A226ER64_FOLCA</name>
<dbReference type="SUPFAM" id="SSF56176">
    <property type="entry name" value="FAD-binding/transporter-associated domain-like"/>
    <property type="match status" value="1"/>
</dbReference>
<evidence type="ECO:0000256" key="1">
    <source>
        <dbReference type="ARBA" id="ARBA00004275"/>
    </source>
</evidence>
<organism evidence="6 7">
    <name type="scientific">Folsomia candida</name>
    <name type="common">Springtail</name>
    <dbReference type="NCBI Taxonomy" id="158441"/>
    <lineage>
        <taxon>Eukaryota</taxon>
        <taxon>Metazoa</taxon>
        <taxon>Ecdysozoa</taxon>
        <taxon>Arthropoda</taxon>
        <taxon>Hexapoda</taxon>
        <taxon>Collembola</taxon>
        <taxon>Entomobryomorpha</taxon>
        <taxon>Isotomoidea</taxon>
        <taxon>Isotomidae</taxon>
        <taxon>Proisotominae</taxon>
        <taxon>Folsomia</taxon>
    </lineage>
</organism>
<dbReference type="EMBL" id="LNIX01000002">
    <property type="protein sequence ID" value="OXA60123.1"/>
    <property type="molecule type" value="Genomic_DNA"/>
</dbReference>
<evidence type="ECO:0000313" key="6">
    <source>
        <dbReference type="EMBL" id="OXA60123.1"/>
    </source>
</evidence>
<feature type="domain" description="FAD-binding PCMH-type" evidence="5">
    <location>
        <begin position="28"/>
        <end position="195"/>
    </location>
</feature>
<keyword evidence="2" id="KW-0560">Oxidoreductase</keyword>
<feature type="transmembrane region" description="Helical" evidence="4">
    <location>
        <begin position="535"/>
        <end position="557"/>
    </location>
</feature>
<dbReference type="Gene3D" id="3.30.43.10">
    <property type="entry name" value="Uridine Diphospho-n-acetylenolpyruvylglucosamine Reductase, domain 2"/>
    <property type="match status" value="1"/>
</dbReference>
<gene>
    <name evidence="6" type="ORF">Fcan01_04764</name>
</gene>
<keyword evidence="4" id="KW-0812">Transmembrane</keyword>
<dbReference type="OMA" id="YGMISPY"/>
<dbReference type="OrthoDB" id="415825at2759"/>
<proteinExistence type="predicted"/>
<reference evidence="6 7" key="1">
    <citation type="submission" date="2015-12" db="EMBL/GenBank/DDBJ databases">
        <title>The genome of Folsomia candida.</title>
        <authorList>
            <person name="Faddeeva A."/>
            <person name="Derks M.F."/>
            <person name="Anvar Y."/>
            <person name="Smit S."/>
            <person name="Van Straalen N."/>
            <person name="Roelofs D."/>
        </authorList>
    </citation>
    <scope>NUCLEOTIDE SEQUENCE [LARGE SCALE GENOMIC DNA]</scope>
    <source>
        <strain evidence="6 7">VU population</strain>
        <tissue evidence="6">Whole body</tissue>
    </source>
</reference>
<dbReference type="InterPro" id="IPR016167">
    <property type="entry name" value="FAD-bd_PCMH_sub1"/>
</dbReference>
<evidence type="ECO:0000256" key="4">
    <source>
        <dbReference type="SAM" id="Phobius"/>
    </source>
</evidence>
<dbReference type="InterPro" id="IPR016166">
    <property type="entry name" value="FAD-bd_PCMH"/>
</dbReference>